<feature type="domain" description="GST N-terminal" evidence="4">
    <location>
        <begin position="1"/>
        <end position="69"/>
    </location>
</feature>
<comment type="caution">
    <text evidence="6">The sequence shown here is derived from an EMBL/GenBank/DDBJ whole genome shotgun (WGS) entry which is preliminary data.</text>
</comment>
<dbReference type="InterPro" id="IPR004046">
    <property type="entry name" value="GST_C"/>
</dbReference>
<dbReference type="SUPFAM" id="SSF47616">
    <property type="entry name" value="GST C-terminal domain-like"/>
    <property type="match status" value="1"/>
</dbReference>
<comment type="catalytic activity">
    <reaction evidence="3">
        <text>RX + glutathione = an S-substituted glutathione + a halide anion + H(+)</text>
        <dbReference type="Rhea" id="RHEA:16437"/>
        <dbReference type="ChEBI" id="CHEBI:15378"/>
        <dbReference type="ChEBI" id="CHEBI:16042"/>
        <dbReference type="ChEBI" id="CHEBI:17792"/>
        <dbReference type="ChEBI" id="CHEBI:57925"/>
        <dbReference type="ChEBI" id="CHEBI:90779"/>
        <dbReference type="EC" id="2.5.1.18"/>
    </reaction>
</comment>
<sequence>MPLTLHGHPQSSSTRRVLLILHEKKIPYDQNGFSFTPSPRYPTSKTTGFILYECRAIARYLVAAYPNDGPALVPAAGAGVKAHAIFEQAMSVEAFNFEPIVGGILWERLYKQFAGLTPDEAQVSMLSEKLETKLDGYERILANSRYLAGDDLTLADLFHVPYITLFGAGNIDVLSNEEKAQKWPHVVRWANELLQRDASKSI</sequence>
<dbReference type="AlphaFoldDB" id="A0A8H6YSI8"/>
<dbReference type="InterPro" id="IPR040079">
    <property type="entry name" value="Glutathione_S-Trfase"/>
</dbReference>
<dbReference type="EC" id="2.5.1.18" evidence="1"/>
<dbReference type="EMBL" id="JACAZH010000006">
    <property type="protein sequence ID" value="KAF7366393.1"/>
    <property type="molecule type" value="Genomic_DNA"/>
</dbReference>
<evidence type="ECO:0000256" key="3">
    <source>
        <dbReference type="ARBA" id="ARBA00047960"/>
    </source>
</evidence>
<dbReference type="InterPro" id="IPR036282">
    <property type="entry name" value="Glutathione-S-Trfase_C_sf"/>
</dbReference>
<dbReference type="OrthoDB" id="249703at2759"/>
<dbReference type="InterPro" id="IPR010987">
    <property type="entry name" value="Glutathione-S-Trfase_C-like"/>
</dbReference>
<dbReference type="PROSITE" id="PS50404">
    <property type="entry name" value="GST_NTER"/>
    <property type="match status" value="1"/>
</dbReference>
<evidence type="ECO:0000259" key="5">
    <source>
        <dbReference type="PROSITE" id="PS50405"/>
    </source>
</evidence>
<dbReference type="GO" id="GO:0043295">
    <property type="term" value="F:glutathione binding"/>
    <property type="evidence" value="ECO:0007669"/>
    <property type="project" value="TreeGrafter"/>
</dbReference>
<organism evidence="6 7">
    <name type="scientific">Mycena sanguinolenta</name>
    <dbReference type="NCBI Taxonomy" id="230812"/>
    <lineage>
        <taxon>Eukaryota</taxon>
        <taxon>Fungi</taxon>
        <taxon>Dikarya</taxon>
        <taxon>Basidiomycota</taxon>
        <taxon>Agaricomycotina</taxon>
        <taxon>Agaricomycetes</taxon>
        <taxon>Agaricomycetidae</taxon>
        <taxon>Agaricales</taxon>
        <taxon>Marasmiineae</taxon>
        <taxon>Mycenaceae</taxon>
        <taxon>Mycena</taxon>
    </lineage>
</organism>
<evidence type="ECO:0000259" key="4">
    <source>
        <dbReference type="PROSITE" id="PS50404"/>
    </source>
</evidence>
<dbReference type="Gene3D" id="1.20.1050.10">
    <property type="match status" value="1"/>
</dbReference>
<protein>
    <recommendedName>
        <fullName evidence="1">glutathione transferase</fullName>
        <ecNumber evidence="1">2.5.1.18</ecNumber>
    </recommendedName>
</protein>
<dbReference type="SUPFAM" id="SSF52833">
    <property type="entry name" value="Thioredoxin-like"/>
    <property type="match status" value="1"/>
</dbReference>
<dbReference type="GO" id="GO:0004364">
    <property type="term" value="F:glutathione transferase activity"/>
    <property type="evidence" value="ECO:0007669"/>
    <property type="project" value="UniProtKB-EC"/>
</dbReference>
<evidence type="ECO:0000256" key="1">
    <source>
        <dbReference type="ARBA" id="ARBA00012452"/>
    </source>
</evidence>
<dbReference type="SFLD" id="SFLDG00358">
    <property type="entry name" value="Main_(cytGST)"/>
    <property type="match status" value="1"/>
</dbReference>
<reference evidence="6" key="1">
    <citation type="submission" date="2020-05" db="EMBL/GenBank/DDBJ databases">
        <title>Mycena genomes resolve the evolution of fungal bioluminescence.</title>
        <authorList>
            <person name="Tsai I.J."/>
        </authorList>
    </citation>
    <scope>NUCLEOTIDE SEQUENCE</scope>
    <source>
        <strain evidence="6">160909Yilan</strain>
    </source>
</reference>
<dbReference type="PANTHER" id="PTHR43900">
    <property type="entry name" value="GLUTATHIONE S-TRANSFERASE RHO"/>
    <property type="match status" value="1"/>
</dbReference>
<keyword evidence="7" id="KW-1185">Reference proteome</keyword>
<gene>
    <name evidence="6" type="ORF">MSAN_00896000</name>
</gene>
<dbReference type="PANTHER" id="PTHR43900:SF3">
    <property type="entry name" value="GLUTATHIONE S-TRANSFERASE RHO"/>
    <property type="match status" value="1"/>
</dbReference>
<dbReference type="Proteomes" id="UP000623467">
    <property type="component" value="Unassembled WGS sequence"/>
</dbReference>
<dbReference type="InterPro" id="IPR036249">
    <property type="entry name" value="Thioredoxin-like_sf"/>
</dbReference>
<evidence type="ECO:0000313" key="7">
    <source>
        <dbReference type="Proteomes" id="UP000623467"/>
    </source>
</evidence>
<dbReference type="Pfam" id="PF00043">
    <property type="entry name" value="GST_C"/>
    <property type="match status" value="1"/>
</dbReference>
<accession>A0A8H6YSI8</accession>
<evidence type="ECO:0000313" key="6">
    <source>
        <dbReference type="EMBL" id="KAF7366393.1"/>
    </source>
</evidence>
<dbReference type="SFLD" id="SFLDS00019">
    <property type="entry name" value="Glutathione_Transferase_(cytos"/>
    <property type="match status" value="1"/>
</dbReference>
<dbReference type="PROSITE" id="PS50405">
    <property type="entry name" value="GST_CTER"/>
    <property type="match status" value="1"/>
</dbReference>
<keyword evidence="2 6" id="KW-0808">Transferase</keyword>
<dbReference type="GO" id="GO:0005737">
    <property type="term" value="C:cytoplasm"/>
    <property type="evidence" value="ECO:0007669"/>
    <property type="project" value="TreeGrafter"/>
</dbReference>
<dbReference type="InterPro" id="IPR004045">
    <property type="entry name" value="Glutathione_S-Trfase_N"/>
</dbReference>
<name>A0A8H6YSI8_9AGAR</name>
<proteinExistence type="predicted"/>
<dbReference type="GO" id="GO:0006749">
    <property type="term" value="P:glutathione metabolic process"/>
    <property type="evidence" value="ECO:0007669"/>
    <property type="project" value="TreeGrafter"/>
</dbReference>
<feature type="domain" description="GST C-terminal" evidence="5">
    <location>
        <begin position="79"/>
        <end position="202"/>
    </location>
</feature>
<evidence type="ECO:0000256" key="2">
    <source>
        <dbReference type="ARBA" id="ARBA00022679"/>
    </source>
</evidence>
<dbReference type="Gene3D" id="3.40.30.10">
    <property type="entry name" value="Glutaredoxin"/>
    <property type="match status" value="1"/>
</dbReference>